<feature type="non-terminal residue" evidence="3">
    <location>
        <position position="1"/>
    </location>
</feature>
<evidence type="ECO:0000256" key="1">
    <source>
        <dbReference type="SAM" id="Coils"/>
    </source>
</evidence>
<dbReference type="EMBL" id="MUJZ01026234">
    <property type="protein sequence ID" value="OTF78788.1"/>
    <property type="molecule type" value="Genomic_DNA"/>
</dbReference>
<keyword evidence="1" id="KW-0175">Coiled coil</keyword>
<feature type="region of interest" description="Disordered" evidence="2">
    <location>
        <begin position="170"/>
        <end position="218"/>
    </location>
</feature>
<feature type="coiled-coil region" evidence="1">
    <location>
        <begin position="22"/>
        <end position="49"/>
    </location>
</feature>
<proteinExistence type="predicted"/>
<evidence type="ECO:0000256" key="2">
    <source>
        <dbReference type="SAM" id="MobiDB-lite"/>
    </source>
</evidence>
<dbReference type="Proteomes" id="UP000194236">
    <property type="component" value="Unassembled WGS sequence"/>
</dbReference>
<sequence length="218" mass="24973">NNYDIISGDKSKNITAIVCKTLVNNQQLIENLKLQIQVLMKKFADQQGRTLNGSSSVLSSKDSIDLQDFIRSFDEFSLTKSSVVVNSNLNNISDADGKKHYYQLQPIIVQCMDSDRKMSLRNFLENRHSIPIRVCRPMQLGHGSSYTNQKSRFASVLEKIKERRMMLDEKQQKNNETTEYKEDKPIIQTHPMPSQKQTQPTSINIKSDVIYPATTNQT</sequence>
<evidence type="ECO:0000313" key="4">
    <source>
        <dbReference type="Proteomes" id="UP000194236"/>
    </source>
</evidence>
<reference evidence="3 4" key="1">
    <citation type="submission" date="2017-03" db="EMBL/GenBank/DDBJ databases">
        <title>Genome Survey of Euroglyphus maynei.</title>
        <authorList>
            <person name="Arlian L.G."/>
            <person name="Morgan M.S."/>
            <person name="Rider S.D."/>
        </authorList>
    </citation>
    <scope>NUCLEOTIDE SEQUENCE [LARGE SCALE GENOMIC DNA]</scope>
    <source>
        <strain evidence="3">Arlian Lab</strain>
        <tissue evidence="3">Whole body</tissue>
    </source>
</reference>
<protein>
    <submittedName>
        <fullName evidence="3">Uncharacterized protein</fullName>
    </submittedName>
</protein>
<dbReference type="AlphaFoldDB" id="A0A1Y3BFY3"/>
<feature type="compositionally biased region" description="Basic and acidic residues" evidence="2">
    <location>
        <begin position="170"/>
        <end position="185"/>
    </location>
</feature>
<keyword evidence="4" id="KW-1185">Reference proteome</keyword>
<gene>
    <name evidence="3" type="ORF">BLA29_011155</name>
</gene>
<feature type="non-terminal residue" evidence="3">
    <location>
        <position position="218"/>
    </location>
</feature>
<comment type="caution">
    <text evidence="3">The sequence shown here is derived from an EMBL/GenBank/DDBJ whole genome shotgun (WGS) entry which is preliminary data.</text>
</comment>
<evidence type="ECO:0000313" key="3">
    <source>
        <dbReference type="EMBL" id="OTF78788.1"/>
    </source>
</evidence>
<name>A0A1Y3BFY3_EURMA</name>
<feature type="compositionally biased region" description="Polar residues" evidence="2">
    <location>
        <begin position="191"/>
        <end position="205"/>
    </location>
</feature>
<organism evidence="3 4">
    <name type="scientific">Euroglyphus maynei</name>
    <name type="common">Mayne's house dust mite</name>
    <dbReference type="NCBI Taxonomy" id="6958"/>
    <lineage>
        <taxon>Eukaryota</taxon>
        <taxon>Metazoa</taxon>
        <taxon>Ecdysozoa</taxon>
        <taxon>Arthropoda</taxon>
        <taxon>Chelicerata</taxon>
        <taxon>Arachnida</taxon>
        <taxon>Acari</taxon>
        <taxon>Acariformes</taxon>
        <taxon>Sarcoptiformes</taxon>
        <taxon>Astigmata</taxon>
        <taxon>Psoroptidia</taxon>
        <taxon>Analgoidea</taxon>
        <taxon>Pyroglyphidae</taxon>
        <taxon>Pyroglyphinae</taxon>
        <taxon>Euroglyphus</taxon>
    </lineage>
</organism>
<accession>A0A1Y3BFY3</accession>